<sequence>MAEKLHVVMLPWIAFGHMIPFFQLSVALAKAGIKVSFVSTPKNIKRLPEVPPGLEDLVEFVKFPLPSLENDVLPEDGEATVDIPAEKMEYLKIAYDLLKHPLKQFIADQLPDWIIIDMMPYWMVDIARENKVPLIHFSIFSAAAYVFLGHPECLVGDGQKRLRPSWTSMTSKPVWVDFPSSVAYRNDEAVGVFEGIYGENASGITDGERVFRILNGCQAFAVRSCAEFEGDYLNLFERLIGKPVIPVGLLPREKPERKQFTDDQPLNARYLVEKGLGVEIERGEDGSFTRDGVEKALKLAMVSAEGKSLREKASEAGVLFGNLKLHQDYYIGRFVDFLKEKKRNV</sequence>
<name>A0A9Q0U3Y0_9ROSI</name>
<dbReference type="GO" id="GO:0035251">
    <property type="term" value="F:UDP-glucosyltransferase activity"/>
    <property type="evidence" value="ECO:0007669"/>
    <property type="project" value="InterPro"/>
</dbReference>
<dbReference type="PANTHER" id="PTHR48049">
    <property type="entry name" value="GLYCOSYLTRANSFERASE"/>
    <property type="match status" value="1"/>
</dbReference>
<dbReference type="FunFam" id="3.40.50.2000:FF:000088">
    <property type="entry name" value="Glycosyltransferase"/>
    <property type="match status" value="1"/>
</dbReference>
<dbReference type="Proteomes" id="UP001151752">
    <property type="component" value="Chromosome 14"/>
</dbReference>
<evidence type="ECO:0000313" key="2">
    <source>
        <dbReference type="EMBL" id="KAJ6722993.1"/>
    </source>
</evidence>
<dbReference type="AlphaFoldDB" id="A0A9Q0U3Y0"/>
<organism evidence="2 3">
    <name type="scientific">Salix koriyanagi</name>
    <dbReference type="NCBI Taxonomy" id="2511006"/>
    <lineage>
        <taxon>Eukaryota</taxon>
        <taxon>Viridiplantae</taxon>
        <taxon>Streptophyta</taxon>
        <taxon>Embryophyta</taxon>
        <taxon>Tracheophyta</taxon>
        <taxon>Spermatophyta</taxon>
        <taxon>Magnoliopsida</taxon>
        <taxon>eudicotyledons</taxon>
        <taxon>Gunneridae</taxon>
        <taxon>Pentapetalae</taxon>
        <taxon>rosids</taxon>
        <taxon>fabids</taxon>
        <taxon>Malpighiales</taxon>
        <taxon>Salicaceae</taxon>
        <taxon>Saliceae</taxon>
        <taxon>Salix</taxon>
    </lineage>
</organism>
<evidence type="ECO:0000256" key="1">
    <source>
        <dbReference type="ARBA" id="ARBA00022676"/>
    </source>
</evidence>
<protein>
    <submittedName>
        <fullName evidence="2">UDP-GLYCOSYLTRANSFERASE 91A1-LIKE</fullName>
    </submittedName>
</protein>
<dbReference type="SUPFAM" id="SSF53756">
    <property type="entry name" value="UDP-Glycosyltransferase/glycogen phosphorylase"/>
    <property type="match status" value="1"/>
</dbReference>
<dbReference type="Gene3D" id="3.40.50.2000">
    <property type="entry name" value="Glycogen Phosphorylase B"/>
    <property type="match status" value="2"/>
</dbReference>
<gene>
    <name evidence="2" type="ORF">OIU74_007553</name>
</gene>
<reference evidence="2" key="2">
    <citation type="journal article" date="2023" name="Int. J. Mol. Sci.">
        <title>De Novo Assembly and Annotation of 11 Diverse Shrub Willow (Salix) Genomes Reveals Novel Gene Organization in Sex-Linked Regions.</title>
        <authorList>
            <person name="Hyden B."/>
            <person name="Feng K."/>
            <person name="Yates T.B."/>
            <person name="Jawdy S."/>
            <person name="Cereghino C."/>
            <person name="Smart L.B."/>
            <person name="Muchero W."/>
        </authorList>
    </citation>
    <scope>NUCLEOTIDE SEQUENCE</scope>
    <source>
        <tissue evidence="2">Shoot tip</tissue>
    </source>
</reference>
<proteinExistence type="predicted"/>
<dbReference type="PANTHER" id="PTHR48049:SF57">
    <property type="entry name" value="UDP-GLYCOSYLTRANSFERASE 91C1-LIKE"/>
    <property type="match status" value="1"/>
</dbReference>
<accession>A0A9Q0U3Y0</accession>
<evidence type="ECO:0000313" key="3">
    <source>
        <dbReference type="Proteomes" id="UP001151752"/>
    </source>
</evidence>
<keyword evidence="1" id="KW-0328">Glycosyltransferase</keyword>
<dbReference type="InterPro" id="IPR050481">
    <property type="entry name" value="UDP-glycosyltransf_plant"/>
</dbReference>
<reference evidence="2" key="1">
    <citation type="submission" date="2022-11" db="EMBL/GenBank/DDBJ databases">
        <authorList>
            <person name="Hyden B.L."/>
            <person name="Feng K."/>
            <person name="Yates T."/>
            <person name="Jawdy S."/>
            <person name="Smart L.B."/>
            <person name="Muchero W."/>
        </authorList>
    </citation>
    <scope>NUCLEOTIDE SEQUENCE</scope>
    <source>
        <tissue evidence="2">Shoot tip</tissue>
    </source>
</reference>
<keyword evidence="1" id="KW-0808">Transferase</keyword>
<dbReference type="EMBL" id="JAPFFM010000013">
    <property type="protein sequence ID" value="KAJ6722993.1"/>
    <property type="molecule type" value="Genomic_DNA"/>
</dbReference>
<keyword evidence="3" id="KW-1185">Reference proteome</keyword>
<comment type="caution">
    <text evidence="2">The sequence shown here is derived from an EMBL/GenBank/DDBJ whole genome shotgun (WGS) entry which is preliminary data.</text>
</comment>